<evidence type="ECO:0000313" key="5">
    <source>
        <dbReference type="Proteomes" id="UP000612956"/>
    </source>
</evidence>
<feature type="transmembrane region" description="Helical" evidence="2">
    <location>
        <begin position="191"/>
        <end position="212"/>
    </location>
</feature>
<feature type="domain" description="PBP" evidence="3">
    <location>
        <begin position="218"/>
        <end position="461"/>
    </location>
</feature>
<reference evidence="4" key="2">
    <citation type="submission" date="2020-09" db="EMBL/GenBank/DDBJ databases">
        <authorList>
            <person name="Sun Q."/>
            <person name="Zhou Y."/>
        </authorList>
    </citation>
    <scope>NUCLEOTIDE SEQUENCE</scope>
    <source>
        <strain evidence="4">CGMCC 4.7278</strain>
    </source>
</reference>
<evidence type="ECO:0000256" key="1">
    <source>
        <dbReference type="ARBA" id="ARBA00022729"/>
    </source>
</evidence>
<accession>A0A917QBQ1</accession>
<sequence>MGVGEFPWDIAISAVGLVVAVAAFLRQFVFGEHRQLGYRVQMNTPSSTLAALGGAGDPPDGLMLVRIENIRHTAIEDEHYPDNGGPALVFPEHTVVAAAVTERVTREGTSVEALSPALTGIAATNGDGSAIIRLPKERLGRGEHYKVLIALKGPKPDPADPNGTNVVGVSGSLVGGAELQPTNSGSRRDPVLVGLASFLALVVLAQLLFAVLQPDPPPRDCAAGDLTIVGSTAMAPMIKKAAQAYENTCTAAHFTFQFSSTENGLTKLAEAGTNASMVAIGDGSKGVNFPTLKETPVALSSFTLVAHKDVGVHDLSVQQIRDIYRGNVRNWNQVGGVDAPIVLVDRKADSGTRRVMEAQLLEENRKVFRYTSCAGIPAGAQQCEVDDTENVSTYVARMPGSIGYVETSAVAAGLVPITIDGANPTSGDIRARRYPFTAVENAYTNGTVAGDSLAAQFIEYLRRGKGKLIVEQFGDIACVELPQPDVCTP</sequence>
<dbReference type="RefSeq" id="WP_188827867.1">
    <property type="nucleotide sequence ID" value="NZ_BMMW01000001.1"/>
</dbReference>
<dbReference type="InterPro" id="IPR050811">
    <property type="entry name" value="Phosphate_ABC_transporter"/>
</dbReference>
<dbReference type="AlphaFoldDB" id="A0A917QBQ1"/>
<keyword evidence="5" id="KW-1185">Reference proteome</keyword>
<evidence type="ECO:0000256" key="2">
    <source>
        <dbReference type="SAM" id="Phobius"/>
    </source>
</evidence>
<organism evidence="4 5">
    <name type="scientific">Nocardia camponoti</name>
    <dbReference type="NCBI Taxonomy" id="1616106"/>
    <lineage>
        <taxon>Bacteria</taxon>
        <taxon>Bacillati</taxon>
        <taxon>Actinomycetota</taxon>
        <taxon>Actinomycetes</taxon>
        <taxon>Mycobacteriales</taxon>
        <taxon>Nocardiaceae</taxon>
        <taxon>Nocardia</taxon>
    </lineage>
</organism>
<dbReference type="Proteomes" id="UP000612956">
    <property type="component" value="Unassembled WGS sequence"/>
</dbReference>
<keyword evidence="1" id="KW-0732">Signal</keyword>
<protein>
    <submittedName>
        <fullName evidence="4">Phosphate-binding protein</fullName>
    </submittedName>
</protein>
<gene>
    <name evidence="4" type="ORF">GCM10011591_13300</name>
</gene>
<dbReference type="EMBL" id="BMMW01000001">
    <property type="protein sequence ID" value="GGK42961.1"/>
    <property type="molecule type" value="Genomic_DNA"/>
</dbReference>
<keyword evidence="2" id="KW-0472">Membrane</keyword>
<dbReference type="Pfam" id="PF12849">
    <property type="entry name" value="PBP_like_2"/>
    <property type="match status" value="1"/>
</dbReference>
<dbReference type="InterPro" id="IPR024370">
    <property type="entry name" value="PBP_domain"/>
</dbReference>
<dbReference type="PANTHER" id="PTHR30570:SF1">
    <property type="entry name" value="PHOSPHATE-BINDING PROTEIN PSTS"/>
    <property type="match status" value="1"/>
</dbReference>
<evidence type="ECO:0000259" key="3">
    <source>
        <dbReference type="Pfam" id="PF12849"/>
    </source>
</evidence>
<comment type="caution">
    <text evidence="4">The sequence shown here is derived from an EMBL/GenBank/DDBJ whole genome shotgun (WGS) entry which is preliminary data.</text>
</comment>
<keyword evidence="2" id="KW-0812">Transmembrane</keyword>
<dbReference type="SUPFAM" id="SSF53850">
    <property type="entry name" value="Periplasmic binding protein-like II"/>
    <property type="match status" value="1"/>
</dbReference>
<dbReference type="PANTHER" id="PTHR30570">
    <property type="entry name" value="PERIPLASMIC PHOSPHATE BINDING COMPONENT OF PHOSPHATE ABC TRANSPORTER"/>
    <property type="match status" value="1"/>
</dbReference>
<reference evidence="4" key="1">
    <citation type="journal article" date="2014" name="Int. J. Syst. Evol. Microbiol.">
        <title>Complete genome sequence of Corynebacterium casei LMG S-19264T (=DSM 44701T), isolated from a smear-ripened cheese.</title>
        <authorList>
            <consortium name="US DOE Joint Genome Institute (JGI-PGF)"/>
            <person name="Walter F."/>
            <person name="Albersmeier A."/>
            <person name="Kalinowski J."/>
            <person name="Ruckert C."/>
        </authorList>
    </citation>
    <scope>NUCLEOTIDE SEQUENCE</scope>
    <source>
        <strain evidence="4">CGMCC 4.7278</strain>
    </source>
</reference>
<evidence type="ECO:0000313" key="4">
    <source>
        <dbReference type="EMBL" id="GGK42961.1"/>
    </source>
</evidence>
<dbReference type="Gene3D" id="3.40.190.10">
    <property type="entry name" value="Periplasmic binding protein-like II"/>
    <property type="match status" value="2"/>
</dbReference>
<name>A0A917QBQ1_9NOCA</name>
<keyword evidence="2" id="KW-1133">Transmembrane helix</keyword>
<feature type="transmembrane region" description="Helical" evidence="2">
    <location>
        <begin position="6"/>
        <end position="25"/>
    </location>
</feature>
<proteinExistence type="predicted"/>